<name>A0A2H5BLH0_9CAUD</name>
<evidence type="ECO:0000313" key="1">
    <source>
        <dbReference type="EMBL" id="AUG87179.1"/>
    </source>
</evidence>
<dbReference type="Proteomes" id="UP000241131">
    <property type="component" value="Segment"/>
</dbReference>
<proteinExistence type="predicted"/>
<sequence length="70" mass="7536">MTAPTWYHDGQLSLARGRMQDAHGTLRQVEGDAPPGPVTPEVTAAREAAYLAELAFVERFAELKAANGRA</sequence>
<organism evidence="1 2">
    <name type="scientific">Streptomyces phage Attoomi</name>
    <dbReference type="NCBI Taxonomy" id="2059881"/>
    <lineage>
        <taxon>Viruses</taxon>
        <taxon>Duplodnaviria</taxon>
        <taxon>Heunggongvirae</taxon>
        <taxon>Uroviricota</taxon>
        <taxon>Caudoviricetes</taxon>
        <taxon>Attoomivirus</taxon>
        <taxon>Attoomivirus attoomi</taxon>
    </lineage>
</organism>
<accession>A0A2H5BLH0</accession>
<protein>
    <submittedName>
        <fullName evidence="1">Uncharacterized protein</fullName>
    </submittedName>
</protein>
<evidence type="ECO:0000313" key="2">
    <source>
        <dbReference type="Proteomes" id="UP000241131"/>
    </source>
</evidence>
<dbReference type="EMBL" id="MG593801">
    <property type="protein sequence ID" value="AUG87179.1"/>
    <property type="molecule type" value="Genomic_DNA"/>
</dbReference>
<gene>
    <name evidence="1" type="ORF">SEA_ATTOOMI_47</name>
</gene>
<reference evidence="2" key="1">
    <citation type="submission" date="2017-11" db="EMBL/GenBank/DDBJ databases">
        <authorList>
            <person name="Han C.G."/>
        </authorList>
    </citation>
    <scope>NUCLEOTIDE SEQUENCE [LARGE SCALE GENOMIC DNA]</scope>
</reference>
<keyword evidence="2" id="KW-1185">Reference proteome</keyword>